<accession>A0A194V640</accession>
<dbReference type="AlphaFoldDB" id="A0A194V640"/>
<evidence type="ECO:0000313" key="2">
    <source>
        <dbReference type="Proteomes" id="UP000078576"/>
    </source>
</evidence>
<gene>
    <name evidence="1" type="ORF">VP1G_06679</name>
</gene>
<proteinExistence type="predicted"/>
<keyword evidence="2" id="KW-1185">Reference proteome</keyword>
<reference evidence="2" key="1">
    <citation type="submission" date="2014-12" db="EMBL/GenBank/DDBJ databases">
        <title>Genome Sequence of Valsa Canker Pathogens Uncovers a Specific Adaption of Colonization on Woody Bark.</title>
        <authorList>
            <person name="Yin Z."/>
            <person name="Liu H."/>
            <person name="Gao X."/>
            <person name="Li Z."/>
            <person name="Song N."/>
            <person name="Ke X."/>
            <person name="Dai Q."/>
            <person name="Wu Y."/>
            <person name="Sun Y."/>
            <person name="Xu J.-R."/>
            <person name="Kang Z.K."/>
            <person name="Wang L."/>
            <person name="Huang L."/>
        </authorList>
    </citation>
    <scope>NUCLEOTIDE SEQUENCE [LARGE SCALE GENOMIC DNA]</scope>
    <source>
        <strain evidence="2">SXYL134</strain>
    </source>
</reference>
<dbReference type="EMBL" id="KN714730">
    <property type="protein sequence ID" value="KUI59427.1"/>
    <property type="molecule type" value="Genomic_DNA"/>
</dbReference>
<protein>
    <submittedName>
        <fullName evidence="1">Uncharacterized protein</fullName>
    </submittedName>
</protein>
<name>A0A194V640_CYTMA</name>
<dbReference type="OrthoDB" id="10452029at2759"/>
<sequence>MIPPKVLKEVIAKVEKTKARMHVKKVDNHPENTAIPANTKHLEKLAKKLASKDRWIRRWSAIKENVKFISSLTFKIIEYATEFMWQISLVLLFMGFD</sequence>
<organism evidence="1 2">
    <name type="scientific">Cytospora mali</name>
    <name type="common">Apple Valsa canker fungus</name>
    <name type="synonym">Valsa mali</name>
    <dbReference type="NCBI Taxonomy" id="578113"/>
    <lineage>
        <taxon>Eukaryota</taxon>
        <taxon>Fungi</taxon>
        <taxon>Dikarya</taxon>
        <taxon>Ascomycota</taxon>
        <taxon>Pezizomycotina</taxon>
        <taxon>Sordariomycetes</taxon>
        <taxon>Sordariomycetidae</taxon>
        <taxon>Diaporthales</taxon>
        <taxon>Cytosporaceae</taxon>
        <taxon>Cytospora</taxon>
    </lineage>
</organism>
<evidence type="ECO:0000313" key="1">
    <source>
        <dbReference type="EMBL" id="KUI59427.1"/>
    </source>
</evidence>
<dbReference type="Proteomes" id="UP000078576">
    <property type="component" value="Unassembled WGS sequence"/>
</dbReference>